<dbReference type="GeneID" id="30990856"/>
<protein>
    <submittedName>
        <fullName evidence="2">Uncharacterized protein</fullName>
    </submittedName>
</protein>
<dbReference type="RefSeq" id="XP_020070458.1">
    <property type="nucleotide sequence ID" value="XM_020216460.1"/>
</dbReference>
<feature type="region of interest" description="Disordered" evidence="1">
    <location>
        <begin position="1"/>
        <end position="39"/>
    </location>
</feature>
<reference evidence="2 3" key="1">
    <citation type="journal article" date="2016" name="Proc. Natl. Acad. Sci. U.S.A.">
        <title>Comparative genomics of biotechnologically important yeasts.</title>
        <authorList>
            <person name="Riley R."/>
            <person name="Haridas S."/>
            <person name="Wolfe K.H."/>
            <person name="Lopes M.R."/>
            <person name="Hittinger C.T."/>
            <person name="Goeker M."/>
            <person name="Salamov A.A."/>
            <person name="Wisecaver J.H."/>
            <person name="Long T.M."/>
            <person name="Calvey C.H."/>
            <person name="Aerts A.L."/>
            <person name="Barry K.W."/>
            <person name="Choi C."/>
            <person name="Clum A."/>
            <person name="Coughlan A.Y."/>
            <person name="Deshpande S."/>
            <person name="Douglass A.P."/>
            <person name="Hanson S.J."/>
            <person name="Klenk H.-P."/>
            <person name="LaButti K.M."/>
            <person name="Lapidus A."/>
            <person name="Lindquist E.A."/>
            <person name="Lipzen A.M."/>
            <person name="Meier-Kolthoff J.P."/>
            <person name="Ohm R.A."/>
            <person name="Otillar R.P."/>
            <person name="Pangilinan J.L."/>
            <person name="Peng Y."/>
            <person name="Rokas A."/>
            <person name="Rosa C.A."/>
            <person name="Scheuner C."/>
            <person name="Sibirny A.A."/>
            <person name="Slot J.C."/>
            <person name="Stielow J.B."/>
            <person name="Sun H."/>
            <person name="Kurtzman C.P."/>
            <person name="Blackwell M."/>
            <person name="Grigoriev I.V."/>
            <person name="Jeffries T.W."/>
        </authorList>
    </citation>
    <scope>NUCLEOTIDE SEQUENCE [LARGE SCALE GENOMIC DNA]</scope>
    <source>
        <strain evidence="3">ATCC 18201 / CBS 1600 / BCRC 20928 / JCM 3617 / NBRC 0987 / NRRL Y-1542</strain>
    </source>
</reference>
<dbReference type="AlphaFoldDB" id="A0A1E4S1P3"/>
<proteinExistence type="predicted"/>
<organism evidence="2 3">
    <name type="scientific">Cyberlindnera jadinii (strain ATCC 18201 / CBS 1600 / BCRC 20928 / JCM 3617 / NBRC 0987 / NRRL Y-1542)</name>
    <name type="common">Torula yeast</name>
    <name type="synonym">Candida utilis</name>
    <dbReference type="NCBI Taxonomy" id="983966"/>
    <lineage>
        <taxon>Eukaryota</taxon>
        <taxon>Fungi</taxon>
        <taxon>Dikarya</taxon>
        <taxon>Ascomycota</taxon>
        <taxon>Saccharomycotina</taxon>
        <taxon>Saccharomycetes</taxon>
        <taxon>Phaffomycetales</taxon>
        <taxon>Phaffomycetaceae</taxon>
        <taxon>Cyberlindnera</taxon>
    </lineage>
</organism>
<accession>A0A1E4S1P3</accession>
<sequence>MLSSQPEYDLPGYAQPTASSIKLSTPKKRGSREQTRCQMPMSLRLQGQKSPGKNVSKIATRPSRYPSNVDDTYVISATNSRIAGPRTGTNYVSPKLVRPMLMRSSAVKTAPRKSLKALISETDSLLQQLSKHPLEEIFSCELEKFERKQLITMEDWQSLICYHKEIMAKVMAKIDLDHELIQHVLELNNAISAPVSDIDP</sequence>
<name>A0A1E4S1P3_CYBJN</name>
<evidence type="ECO:0000256" key="1">
    <source>
        <dbReference type="SAM" id="MobiDB-lite"/>
    </source>
</evidence>
<gene>
    <name evidence="2" type="ORF">CYBJADRAFT_173415</name>
</gene>
<evidence type="ECO:0000313" key="3">
    <source>
        <dbReference type="Proteomes" id="UP000094389"/>
    </source>
</evidence>
<dbReference type="Proteomes" id="UP000094389">
    <property type="component" value="Unassembled WGS sequence"/>
</dbReference>
<dbReference type="EMBL" id="KV453931">
    <property type="protein sequence ID" value="ODV73419.1"/>
    <property type="molecule type" value="Genomic_DNA"/>
</dbReference>
<keyword evidence="3" id="KW-1185">Reference proteome</keyword>
<evidence type="ECO:0000313" key="2">
    <source>
        <dbReference type="EMBL" id="ODV73419.1"/>
    </source>
</evidence>